<dbReference type="PROSITE" id="PS51257">
    <property type="entry name" value="PROKAR_LIPOPROTEIN"/>
    <property type="match status" value="1"/>
</dbReference>
<proteinExistence type="predicted"/>
<gene>
    <name evidence="1" type="ORF">F7D97_12025</name>
</gene>
<evidence type="ECO:0008006" key="3">
    <source>
        <dbReference type="Google" id="ProtNLM"/>
    </source>
</evidence>
<dbReference type="AlphaFoldDB" id="A0A6A7VZ89"/>
<sequence>MKKYIFSVLMAAMAAFTFSSCEDVPEPYTQPTKPDAPSAGEPKGTGTAADPFNIAGIIKYIENGGSADQEVYTKGKVVSVKAGSFDASFGSLKYYISDDGTTANQFYVYNGYAGPNRTKFSGEDALKPGDEVVICGKAKNYSGTNEYDTGNYLVSLNGKPTSGSTTPDTPADGYINETFSKSFGSFTAKTIKGTAWVIDSYGYAKATGYDNASKITTPSESYIVSKAIDLSASKSATLEFSYILRYVTKNGVPVEGVKNQVLITDNYTGDPATTKWTDITGTMKEGTDWATWETYKHDLSDFKGKKNVVIALHYACAASSGTWEVKNLSVKEATGGTPDTPSKPDTPATKDGITIDGTTVTLSNAAATTTGASVELDLNAAGLVNEAAVETVKFSDGSTVNFDANGQQNGPKFYTKTKGVRVYANNKLIFKGIKKIKQIVMTCDSYNGTNYVGNATATIEFSGTTATYTNLFTEPTGGGVQLRVKTIKIVYAE</sequence>
<dbReference type="RefSeq" id="WP_153080811.1">
    <property type="nucleotide sequence ID" value="NZ_DAWERD010000017.1"/>
</dbReference>
<protein>
    <recommendedName>
        <fullName evidence="3">DUF5689 domain-containing protein</fullName>
    </recommendedName>
</protein>
<dbReference type="Proteomes" id="UP000406735">
    <property type="component" value="Unassembled WGS sequence"/>
</dbReference>
<evidence type="ECO:0000313" key="1">
    <source>
        <dbReference type="EMBL" id="MQN10628.1"/>
    </source>
</evidence>
<name>A0A6A7VZ89_9BACT</name>
<comment type="caution">
    <text evidence="1">The sequence shown here is derived from an EMBL/GenBank/DDBJ whole genome shotgun (WGS) entry which is preliminary data.</text>
</comment>
<reference evidence="1 2" key="1">
    <citation type="submission" date="2019-09" db="EMBL/GenBank/DDBJ databases">
        <title>Distinct polysaccharide growth profiles of human intestinal Prevotella copri isolates.</title>
        <authorList>
            <person name="Fehlner-Peach H."/>
            <person name="Magnabosco C."/>
            <person name="Raghavan V."/>
            <person name="Scher J.U."/>
            <person name="Tett A."/>
            <person name="Cox L.M."/>
            <person name="Gottsegen C."/>
            <person name="Watters A."/>
            <person name="Wiltshire- Gordon J.D."/>
            <person name="Segata N."/>
            <person name="Bonneau R."/>
            <person name="Littman D.R."/>
        </authorList>
    </citation>
    <scope>NUCLEOTIDE SEQUENCE [LARGE SCALE GENOMIC DNA]</scope>
    <source>
        <strain evidence="2">iK21513</strain>
    </source>
</reference>
<organism evidence="1 2">
    <name type="scientific">Segatella copri</name>
    <dbReference type="NCBI Taxonomy" id="165179"/>
    <lineage>
        <taxon>Bacteria</taxon>
        <taxon>Pseudomonadati</taxon>
        <taxon>Bacteroidota</taxon>
        <taxon>Bacteroidia</taxon>
        <taxon>Bacteroidales</taxon>
        <taxon>Prevotellaceae</taxon>
        <taxon>Segatella</taxon>
    </lineage>
</organism>
<accession>A0A6A7VZ89</accession>
<dbReference type="EMBL" id="VZCY01000098">
    <property type="protein sequence ID" value="MQN10628.1"/>
    <property type="molecule type" value="Genomic_DNA"/>
</dbReference>
<evidence type="ECO:0000313" key="2">
    <source>
        <dbReference type="Proteomes" id="UP000406735"/>
    </source>
</evidence>